<evidence type="ECO:0008006" key="7">
    <source>
        <dbReference type="Google" id="ProtNLM"/>
    </source>
</evidence>
<dbReference type="GO" id="GO:0045663">
    <property type="term" value="P:positive regulation of myoblast differentiation"/>
    <property type="evidence" value="ECO:0007669"/>
    <property type="project" value="TreeGrafter"/>
</dbReference>
<keyword evidence="6" id="KW-1185">Reference proteome</keyword>
<evidence type="ECO:0000256" key="3">
    <source>
        <dbReference type="ARBA" id="ARBA00023242"/>
    </source>
</evidence>
<evidence type="ECO:0000256" key="1">
    <source>
        <dbReference type="ARBA" id="ARBA00004123"/>
    </source>
</evidence>
<dbReference type="GeneTree" id="ENSGT00940000158787"/>
<evidence type="ECO:0000313" key="6">
    <source>
        <dbReference type="Proteomes" id="UP000694417"/>
    </source>
</evidence>
<dbReference type="GO" id="GO:0005634">
    <property type="term" value="C:nucleus"/>
    <property type="evidence" value="ECO:0007669"/>
    <property type="project" value="UniProtKB-SubCell"/>
</dbReference>
<proteinExistence type="inferred from homology"/>
<keyword evidence="3" id="KW-0539">Nucleus</keyword>
<accession>A0A8D2GNS2</accession>
<feature type="region of interest" description="Disordered" evidence="4">
    <location>
        <begin position="1"/>
        <end position="35"/>
    </location>
</feature>
<evidence type="ECO:0000313" key="5">
    <source>
        <dbReference type="Ensembl" id="ENSUPAP00010003931.1"/>
    </source>
</evidence>
<reference evidence="5" key="2">
    <citation type="submission" date="2025-09" db="UniProtKB">
        <authorList>
            <consortium name="Ensembl"/>
        </authorList>
    </citation>
    <scope>IDENTIFICATION</scope>
</reference>
<protein>
    <recommendedName>
        <fullName evidence="7">Akirin 1</fullName>
    </recommendedName>
</protein>
<dbReference type="PANTHER" id="PTHR13293">
    <property type="entry name" value="AKIRIN-RELATED"/>
    <property type="match status" value="1"/>
</dbReference>
<evidence type="ECO:0000256" key="4">
    <source>
        <dbReference type="SAM" id="MobiDB-lite"/>
    </source>
</evidence>
<feature type="compositionally biased region" description="Low complexity" evidence="4">
    <location>
        <begin position="20"/>
        <end position="35"/>
    </location>
</feature>
<dbReference type="InterPro" id="IPR024132">
    <property type="entry name" value="Akirin"/>
</dbReference>
<dbReference type="GO" id="GO:0010592">
    <property type="term" value="P:positive regulation of lamellipodium assembly"/>
    <property type="evidence" value="ECO:0007669"/>
    <property type="project" value="TreeGrafter"/>
</dbReference>
<organism evidence="5 6">
    <name type="scientific">Urocitellus parryii</name>
    <name type="common">Arctic ground squirrel</name>
    <name type="synonym">Spermophilus parryii</name>
    <dbReference type="NCBI Taxonomy" id="9999"/>
    <lineage>
        <taxon>Eukaryota</taxon>
        <taxon>Metazoa</taxon>
        <taxon>Chordata</taxon>
        <taxon>Craniata</taxon>
        <taxon>Vertebrata</taxon>
        <taxon>Euteleostomi</taxon>
        <taxon>Mammalia</taxon>
        <taxon>Eutheria</taxon>
        <taxon>Euarchontoglires</taxon>
        <taxon>Glires</taxon>
        <taxon>Rodentia</taxon>
        <taxon>Sciuromorpha</taxon>
        <taxon>Sciuridae</taxon>
        <taxon>Xerinae</taxon>
        <taxon>Marmotini</taxon>
        <taxon>Urocitellus</taxon>
    </lineage>
</organism>
<dbReference type="Proteomes" id="UP000694417">
    <property type="component" value="Unplaced"/>
</dbReference>
<name>A0A8D2GNS2_UROPR</name>
<dbReference type="GO" id="GO:0045944">
    <property type="term" value="P:positive regulation of transcription by RNA polymerase II"/>
    <property type="evidence" value="ECO:0007669"/>
    <property type="project" value="TreeGrafter"/>
</dbReference>
<reference evidence="5" key="1">
    <citation type="submission" date="2025-08" db="UniProtKB">
        <authorList>
            <consortium name="Ensembl"/>
        </authorList>
    </citation>
    <scope>IDENTIFICATION</scope>
</reference>
<evidence type="ECO:0000256" key="2">
    <source>
        <dbReference type="ARBA" id="ARBA00005625"/>
    </source>
</evidence>
<comment type="subcellular location">
    <subcellularLocation>
        <location evidence="1">Nucleus</location>
    </subcellularLocation>
</comment>
<dbReference type="GO" id="GO:0014839">
    <property type="term" value="P:myoblast migration involved in skeletal muscle regeneration"/>
    <property type="evidence" value="ECO:0007669"/>
    <property type="project" value="TreeGrafter"/>
</dbReference>
<dbReference type="GO" id="GO:0003712">
    <property type="term" value="F:transcription coregulator activity"/>
    <property type="evidence" value="ECO:0007669"/>
    <property type="project" value="TreeGrafter"/>
</dbReference>
<comment type="similarity">
    <text evidence="2">Belongs to the akirin family.</text>
</comment>
<dbReference type="GO" id="GO:0000785">
    <property type="term" value="C:chromatin"/>
    <property type="evidence" value="ECO:0007669"/>
    <property type="project" value="TreeGrafter"/>
</dbReference>
<dbReference type="Ensembl" id="ENSUPAT00010004532.1">
    <property type="protein sequence ID" value="ENSUPAP00010003931.1"/>
    <property type="gene ID" value="ENSUPAG00010003219.1"/>
</dbReference>
<sequence length="174" mass="19854">MVLRPSARLYSGPQDPSCEAAASTSDADPTADSPAAHPTWLQVALEQNFQNIKQEYSRYQRWRHLEVVLNQNESCTSESQPHSEDVLLVNSGNNSSALTAPGSPNSSWMKKDQPTFTLPQVRILCERLLKDYEDKILKEYEQILNTKLAEQYESFVKFSYDQIEARFTDRYSVS</sequence>
<dbReference type="AlphaFoldDB" id="A0A8D2GNS2"/>
<dbReference type="GO" id="GO:0010759">
    <property type="term" value="P:positive regulation of macrophage chemotaxis"/>
    <property type="evidence" value="ECO:0007669"/>
    <property type="project" value="TreeGrafter"/>
</dbReference>
<dbReference type="GO" id="GO:1902723">
    <property type="term" value="P:negative regulation of skeletal muscle satellite cell proliferation"/>
    <property type="evidence" value="ECO:0007669"/>
    <property type="project" value="TreeGrafter"/>
</dbReference>
<dbReference type="PANTHER" id="PTHR13293:SF9">
    <property type="entry name" value="AKIRIN-1"/>
    <property type="match status" value="1"/>
</dbReference>